<proteinExistence type="predicted"/>
<feature type="transmembrane region" description="Helical" evidence="2">
    <location>
        <begin position="92"/>
        <end position="111"/>
    </location>
</feature>
<organism evidence="3 4">
    <name type="scientific">Lentzea flava</name>
    <dbReference type="NCBI Taxonomy" id="103732"/>
    <lineage>
        <taxon>Bacteria</taxon>
        <taxon>Bacillati</taxon>
        <taxon>Actinomycetota</taxon>
        <taxon>Actinomycetes</taxon>
        <taxon>Pseudonocardiales</taxon>
        <taxon>Pseudonocardiaceae</taxon>
        <taxon>Lentzea</taxon>
    </lineage>
</organism>
<feature type="compositionally biased region" description="Basic and acidic residues" evidence="1">
    <location>
        <begin position="10"/>
        <end position="23"/>
    </location>
</feature>
<dbReference type="Proteomes" id="UP000649573">
    <property type="component" value="Unassembled WGS sequence"/>
</dbReference>
<name>A0ABQ2URV2_9PSEU</name>
<keyword evidence="2" id="KW-1133">Transmembrane helix</keyword>
<gene>
    <name evidence="3" type="ORF">GCM10010178_44740</name>
</gene>
<keyword evidence="2" id="KW-0472">Membrane</keyword>
<comment type="caution">
    <text evidence="3">The sequence shown here is derived from an EMBL/GenBank/DDBJ whole genome shotgun (WGS) entry which is preliminary data.</text>
</comment>
<sequence length="266" mass="28741">MTPVLRKAKHSNDNEPEQPRETRTVRRLRAQLDEAQDIHQLAANPLLAAVRADRFRVSVTRSMWCFMACGLGFTATGVQAFLAGHLGPSDPMWWGAWLVEPAFAGILITLLRWEAQMLSQGLAVDDGPVVWLKRVLLGATLVTNVWSSLRPPDGKVNAGMVFLHLVIPLVVFLLAEVMPVIQQRCNAARDKAAEIVPPATPAPQGGVTPAAPARTGLRLPGHLQGALEAKANEVRAQGRALTAQDVQDALNVPEEYAARIAAQLAA</sequence>
<protein>
    <recommendedName>
        <fullName evidence="5">DUF2637 domain-containing protein</fullName>
    </recommendedName>
</protein>
<keyword evidence="2" id="KW-0812">Transmembrane</keyword>
<feature type="transmembrane region" description="Helical" evidence="2">
    <location>
        <begin position="64"/>
        <end position="86"/>
    </location>
</feature>
<feature type="region of interest" description="Disordered" evidence="1">
    <location>
        <begin position="1"/>
        <end position="23"/>
    </location>
</feature>
<feature type="transmembrane region" description="Helical" evidence="2">
    <location>
        <begin position="161"/>
        <end position="181"/>
    </location>
</feature>
<evidence type="ECO:0008006" key="5">
    <source>
        <dbReference type="Google" id="ProtNLM"/>
    </source>
</evidence>
<dbReference type="EMBL" id="BMRE01000019">
    <property type="protein sequence ID" value="GGU47218.1"/>
    <property type="molecule type" value="Genomic_DNA"/>
</dbReference>
<evidence type="ECO:0000256" key="2">
    <source>
        <dbReference type="SAM" id="Phobius"/>
    </source>
</evidence>
<feature type="transmembrane region" description="Helical" evidence="2">
    <location>
        <begin position="131"/>
        <end position="149"/>
    </location>
</feature>
<evidence type="ECO:0000313" key="3">
    <source>
        <dbReference type="EMBL" id="GGU47218.1"/>
    </source>
</evidence>
<evidence type="ECO:0000256" key="1">
    <source>
        <dbReference type="SAM" id="MobiDB-lite"/>
    </source>
</evidence>
<reference evidence="4" key="1">
    <citation type="journal article" date="2019" name="Int. J. Syst. Evol. Microbiol.">
        <title>The Global Catalogue of Microorganisms (GCM) 10K type strain sequencing project: providing services to taxonomists for standard genome sequencing and annotation.</title>
        <authorList>
            <consortium name="The Broad Institute Genomics Platform"/>
            <consortium name="The Broad Institute Genome Sequencing Center for Infectious Disease"/>
            <person name="Wu L."/>
            <person name="Ma J."/>
        </authorList>
    </citation>
    <scope>NUCLEOTIDE SEQUENCE [LARGE SCALE GENOMIC DNA]</scope>
    <source>
        <strain evidence="4">JCM 3296</strain>
    </source>
</reference>
<accession>A0ABQ2URV2</accession>
<evidence type="ECO:0000313" key="4">
    <source>
        <dbReference type="Proteomes" id="UP000649573"/>
    </source>
</evidence>
<keyword evidence="4" id="KW-1185">Reference proteome</keyword>